<gene>
    <name evidence="2" type="ORF">Anapl_11126</name>
</gene>
<keyword evidence="3" id="KW-1185">Reference proteome</keyword>
<evidence type="ECO:0000313" key="3">
    <source>
        <dbReference type="Proteomes" id="UP000296049"/>
    </source>
</evidence>
<accession>R0L249</accession>
<name>R0L249_ANAPL</name>
<protein>
    <submittedName>
        <fullName evidence="2">Uncharacterized protein</fullName>
    </submittedName>
</protein>
<sequence length="344" mass="37146">MVASLYPAGTPAPHGRSSRALPHKMVPAPAAAQHCTCAQMGNPDSRASASLKRVRIAGWLTSRAGSNRLLPASVGQHQPRYCCPPLCRERVLLGRFVTGEEHQDESSVHPQPMCEYDNTEHAIRYCSTAKVNYPSAVSSCAKGVGNALMWSGKCCDTVGLPSANGLLASKGGTDNHTEAERTLKPATMSGFNVGKQQPPGEYLQPFITSPIHLSLSRRCRHQSTRLVLLCNNINITEERIHAKSLFGECLLWDSSTPPVYRAESCGNELVLVLEIGHSSLKVSMESYPQCEQAPHPPPPLHPLSPELLPWPLPVTAVATTALLKQALKITINYFLTASGAEGAF</sequence>
<dbReference type="Proteomes" id="UP000296049">
    <property type="component" value="Unassembled WGS sequence"/>
</dbReference>
<dbReference type="AlphaFoldDB" id="R0L249"/>
<organism evidence="2 3">
    <name type="scientific">Anas platyrhynchos</name>
    <name type="common">Mallard</name>
    <name type="synonym">Anas boschas</name>
    <dbReference type="NCBI Taxonomy" id="8839"/>
    <lineage>
        <taxon>Eukaryota</taxon>
        <taxon>Metazoa</taxon>
        <taxon>Chordata</taxon>
        <taxon>Craniata</taxon>
        <taxon>Vertebrata</taxon>
        <taxon>Euteleostomi</taxon>
        <taxon>Archelosauria</taxon>
        <taxon>Archosauria</taxon>
        <taxon>Dinosauria</taxon>
        <taxon>Saurischia</taxon>
        <taxon>Theropoda</taxon>
        <taxon>Coelurosauria</taxon>
        <taxon>Aves</taxon>
        <taxon>Neognathae</taxon>
        <taxon>Galloanserae</taxon>
        <taxon>Anseriformes</taxon>
        <taxon>Anatidae</taxon>
        <taxon>Anatinae</taxon>
        <taxon>Anas</taxon>
    </lineage>
</organism>
<evidence type="ECO:0000256" key="1">
    <source>
        <dbReference type="SAM" id="MobiDB-lite"/>
    </source>
</evidence>
<dbReference type="EMBL" id="KB744292">
    <property type="protein sequence ID" value="EOA95469.1"/>
    <property type="molecule type" value="Genomic_DNA"/>
</dbReference>
<proteinExistence type="predicted"/>
<reference evidence="3" key="1">
    <citation type="journal article" date="2013" name="Nat. Genet.">
        <title>The duck genome and transcriptome provide insight into an avian influenza virus reservoir species.</title>
        <authorList>
            <person name="Huang Y."/>
            <person name="Li Y."/>
            <person name="Burt D.W."/>
            <person name="Chen H."/>
            <person name="Zhang Y."/>
            <person name="Qian W."/>
            <person name="Kim H."/>
            <person name="Gan S."/>
            <person name="Zhao Y."/>
            <person name="Li J."/>
            <person name="Yi K."/>
            <person name="Feng H."/>
            <person name="Zhu P."/>
            <person name="Li B."/>
            <person name="Liu Q."/>
            <person name="Fairley S."/>
            <person name="Magor K.E."/>
            <person name="Du Z."/>
            <person name="Hu X."/>
            <person name="Goodman L."/>
            <person name="Tafer H."/>
            <person name="Vignal A."/>
            <person name="Lee T."/>
            <person name="Kim K.W."/>
            <person name="Sheng Z."/>
            <person name="An Y."/>
            <person name="Searle S."/>
            <person name="Herrero J."/>
            <person name="Groenen M.A."/>
            <person name="Crooijmans R.P."/>
            <person name="Faraut T."/>
            <person name="Cai Q."/>
            <person name="Webster R.G."/>
            <person name="Aldridge J.R."/>
            <person name="Warren W.C."/>
            <person name="Bartschat S."/>
            <person name="Kehr S."/>
            <person name="Marz M."/>
            <person name="Stadler P.F."/>
            <person name="Smith J."/>
            <person name="Kraus R.H."/>
            <person name="Zhao Y."/>
            <person name="Ren L."/>
            <person name="Fei J."/>
            <person name="Morisson M."/>
            <person name="Kaiser P."/>
            <person name="Griffin D.K."/>
            <person name="Rao M."/>
            <person name="Pitel F."/>
            <person name="Wang J."/>
            <person name="Li N."/>
        </authorList>
    </citation>
    <scope>NUCLEOTIDE SEQUENCE [LARGE SCALE GENOMIC DNA]</scope>
</reference>
<feature type="region of interest" description="Disordered" evidence="1">
    <location>
        <begin position="1"/>
        <end position="21"/>
    </location>
</feature>
<evidence type="ECO:0000313" key="2">
    <source>
        <dbReference type="EMBL" id="EOA95469.1"/>
    </source>
</evidence>